<comment type="caution">
    <text evidence="1">The sequence shown here is derived from an EMBL/GenBank/DDBJ whole genome shotgun (WGS) entry which is preliminary data.</text>
</comment>
<proteinExistence type="predicted"/>
<gene>
    <name evidence="1" type="ORF">JBL43_00410</name>
</gene>
<accession>A0ABS0WL53</accession>
<name>A0ABS0WL53_9FLAO</name>
<protein>
    <submittedName>
        <fullName evidence="1">Uncharacterized protein</fullName>
    </submittedName>
</protein>
<reference evidence="1 2" key="1">
    <citation type="submission" date="2020-12" db="EMBL/GenBank/DDBJ databases">
        <title>Aureibaculum luteum sp. nov. and Aureibaculum flavum sp. nov., novel members of the family Flavobacteriaceae isolated from Antarctic intertidal sediments.</title>
        <authorList>
            <person name="He X."/>
            <person name="Zhang X."/>
        </authorList>
    </citation>
    <scope>NUCLEOTIDE SEQUENCE [LARGE SCALE GENOMIC DNA]</scope>
    <source>
        <strain evidence="1 2">A20</strain>
    </source>
</reference>
<organism evidence="1 2">
    <name type="scientific">Aureibaculum flavum</name>
    <dbReference type="NCBI Taxonomy" id="2795986"/>
    <lineage>
        <taxon>Bacteria</taxon>
        <taxon>Pseudomonadati</taxon>
        <taxon>Bacteroidota</taxon>
        <taxon>Flavobacteriia</taxon>
        <taxon>Flavobacteriales</taxon>
        <taxon>Flavobacteriaceae</taxon>
        <taxon>Aureibaculum</taxon>
    </lineage>
</organism>
<sequence>MKFKLFLSIVLITSSLLSQETVVSKIRLLPNENYSIEKIIKINTTIEPTLNKKQLNNAKEKKIDPKVTNKRRTLSKIKLTTNEIDADGKISSKMQFSFNTSSSLVINGETKHKVGPTYSDTKFLKEYNYNLKSKFEPIELPEGQLKIGDTFETISNERLQIEGYRELFFIKRKTSFTVTHINKSRMTLSFIHDFYLDDKSTNESELTIIKSNGKGVAEYNCKKSYLTIFNSKFEVKYSFKSNELGIIIIATIQSDIKQTISTE</sequence>
<evidence type="ECO:0000313" key="2">
    <source>
        <dbReference type="Proteomes" id="UP000623301"/>
    </source>
</evidence>
<dbReference type="RefSeq" id="WP_198839528.1">
    <property type="nucleotide sequence ID" value="NZ_JAEHFJ010000001.1"/>
</dbReference>
<dbReference type="Proteomes" id="UP000623301">
    <property type="component" value="Unassembled WGS sequence"/>
</dbReference>
<keyword evidence="2" id="KW-1185">Reference proteome</keyword>
<dbReference type="EMBL" id="JAEHFJ010000001">
    <property type="protein sequence ID" value="MBJ2172679.1"/>
    <property type="molecule type" value="Genomic_DNA"/>
</dbReference>
<evidence type="ECO:0000313" key="1">
    <source>
        <dbReference type="EMBL" id="MBJ2172679.1"/>
    </source>
</evidence>